<feature type="transmembrane region" description="Helical" evidence="1">
    <location>
        <begin position="66"/>
        <end position="85"/>
    </location>
</feature>
<dbReference type="AlphaFoldDB" id="A0A5D4KA61"/>
<gene>
    <name evidence="2" type="ORF">FZC79_15175</name>
</gene>
<dbReference type="Proteomes" id="UP000323317">
    <property type="component" value="Unassembled WGS sequence"/>
</dbReference>
<reference evidence="2 3" key="1">
    <citation type="submission" date="2019-08" db="EMBL/GenBank/DDBJ databases">
        <title>Bacillus genomes from the desert of Cuatro Cienegas, Coahuila.</title>
        <authorList>
            <person name="Olmedo-Alvarez G."/>
        </authorList>
    </citation>
    <scope>NUCLEOTIDE SEQUENCE [LARGE SCALE GENOMIC DNA]</scope>
    <source>
        <strain evidence="2 3">CH40_1T</strain>
    </source>
</reference>
<organism evidence="2 3">
    <name type="scientific">Rossellomorea vietnamensis</name>
    <dbReference type="NCBI Taxonomy" id="218284"/>
    <lineage>
        <taxon>Bacteria</taxon>
        <taxon>Bacillati</taxon>
        <taxon>Bacillota</taxon>
        <taxon>Bacilli</taxon>
        <taxon>Bacillales</taxon>
        <taxon>Bacillaceae</taxon>
        <taxon>Rossellomorea</taxon>
    </lineage>
</organism>
<feature type="transmembrane region" description="Helical" evidence="1">
    <location>
        <begin position="12"/>
        <end position="29"/>
    </location>
</feature>
<keyword evidence="2" id="KW-0808">Transferase</keyword>
<keyword evidence="1" id="KW-0812">Transmembrane</keyword>
<evidence type="ECO:0000313" key="3">
    <source>
        <dbReference type="Proteomes" id="UP000323317"/>
    </source>
</evidence>
<evidence type="ECO:0000256" key="1">
    <source>
        <dbReference type="SAM" id="Phobius"/>
    </source>
</evidence>
<proteinExistence type="predicted"/>
<keyword evidence="1" id="KW-1133">Transmembrane helix</keyword>
<accession>A0A5D4KA61</accession>
<keyword evidence="2" id="KW-0012">Acyltransferase</keyword>
<dbReference type="EMBL" id="VTEH01000013">
    <property type="protein sequence ID" value="TYR74271.1"/>
    <property type="molecule type" value="Genomic_DNA"/>
</dbReference>
<evidence type="ECO:0000313" key="2">
    <source>
        <dbReference type="EMBL" id="TYR74271.1"/>
    </source>
</evidence>
<feature type="transmembrane region" description="Helical" evidence="1">
    <location>
        <begin position="35"/>
        <end position="54"/>
    </location>
</feature>
<name>A0A5D4KA61_9BACI</name>
<sequence>MKREALKIITEISFYIALMSLAGMLLTILTPLRVLTIVLFLTMVGIPLSILSMFSREHIAKRIFALLGNLLPVSLVIYALVMEFIDEFLRAAP</sequence>
<comment type="caution">
    <text evidence="2">The sequence shown here is derived from an EMBL/GenBank/DDBJ whole genome shotgun (WGS) entry which is preliminary data.</text>
</comment>
<keyword evidence="1" id="KW-0472">Membrane</keyword>
<dbReference type="GO" id="GO:0016746">
    <property type="term" value="F:acyltransferase activity"/>
    <property type="evidence" value="ECO:0007669"/>
    <property type="project" value="UniProtKB-KW"/>
</dbReference>
<protein>
    <submittedName>
        <fullName evidence="2">2-acyl-glycerophospho-ethanolamine acyltransferase</fullName>
    </submittedName>
</protein>